<keyword evidence="1" id="KW-0812">Transmembrane</keyword>
<reference evidence="4 5" key="1">
    <citation type="journal article" date="2018" name="G3 (Bethesda)">
        <title>A High-Quality Reference Genome for the Invasive Mosquitofish Gambusia affinis Using a Chicago Library.</title>
        <authorList>
            <person name="Hoffberg S.L."/>
            <person name="Troendle N.J."/>
            <person name="Glenn T.C."/>
            <person name="Mahmud O."/>
            <person name="Louha S."/>
            <person name="Chalopin D."/>
            <person name="Bennetzen J.L."/>
            <person name="Mauricio R."/>
        </authorList>
    </citation>
    <scope>NUCLEOTIDE SEQUENCE [LARGE SCALE GENOMIC DNA]</scope>
    <source>
        <strain evidence="4">NE01/NJP1002.9</strain>
        <tissue evidence="4">Muscle</tissue>
    </source>
</reference>
<feature type="signal peptide" evidence="2">
    <location>
        <begin position="1"/>
        <end position="22"/>
    </location>
</feature>
<dbReference type="SMART" id="SM00408">
    <property type="entry name" value="IGc2"/>
    <property type="match status" value="2"/>
</dbReference>
<dbReference type="InterPro" id="IPR003599">
    <property type="entry name" value="Ig_sub"/>
</dbReference>
<sequence>MLFSKAERMFLGFVLCVSGALGAERSICVLKGSSVSLTCFAEDPAAPKTWYYRKENKTLSAVKETSDNSTSVNYNITADGTLTIRNVNKSDEHSFCCQESNKNPKGFFCLENSTKLHVADLQVKVFPASEGQKVTLMCSSSCPLTESPAAFIWYQNGEFLYEDWSPWYQELVSSDQAVRYSCAVKGYEDLRAPDVSVDLIHPGCFSVTYSNGEMCQEKLKPAEGPCSITYPRDVHVQIVDETDYITVICNTSCPAADAHTGFIWYWNRKAFMDCTSTNSGNLNYVSRTLCMLEGDSVSISSKYTKKHSAHSSWLSWYKVKRDMKEEADATLIEAGGRVEQRNVNNYEHTLIIHNLMKDDSGEYMFTLNKYQKCERPDLLGAILVVTGLKVTMTPSDVVTEGQRVTLTCSTSCPLSEDITYMWFFNEQPLRLDGVYNKHVVINPVRRRHAGNYSCAIRTPQNINSAVETLTVRGNSRIGRVKVDFATMRNPLNQVSCAEIKQFVFIFSIDGDKTAIIAMNITKIVFLVLLPLVGCKLYLMLRKRKTATRTAKPSEQVEMEEVRTSSQSKMAAFVSFSRLSVFFFSQEISLYEIVPQTA</sequence>
<dbReference type="PANTHER" id="PTHR46013">
    <property type="entry name" value="VASCULAR CELL ADHESION MOLECULE 1"/>
    <property type="match status" value="1"/>
</dbReference>
<dbReference type="InterPro" id="IPR003598">
    <property type="entry name" value="Ig_sub2"/>
</dbReference>
<protein>
    <recommendedName>
        <fullName evidence="3">Ig-like domain-containing protein</fullName>
    </recommendedName>
</protein>
<keyword evidence="1" id="KW-0472">Membrane</keyword>
<dbReference type="SUPFAM" id="SSF48726">
    <property type="entry name" value="Immunoglobulin"/>
    <property type="match status" value="4"/>
</dbReference>
<name>A0A315W983_GAMAF</name>
<feature type="domain" description="Ig-like" evidence="3">
    <location>
        <begin position="128"/>
        <end position="198"/>
    </location>
</feature>
<keyword evidence="1" id="KW-1133">Transmembrane helix</keyword>
<accession>A0A315W983</accession>
<gene>
    <name evidence="4" type="ORF">CCH79_00015103</name>
</gene>
<dbReference type="PROSITE" id="PS50835">
    <property type="entry name" value="IG_LIKE"/>
    <property type="match status" value="3"/>
</dbReference>
<evidence type="ECO:0000256" key="2">
    <source>
        <dbReference type="SAM" id="SignalP"/>
    </source>
</evidence>
<dbReference type="Proteomes" id="UP000250572">
    <property type="component" value="Unassembled WGS sequence"/>
</dbReference>
<feature type="domain" description="Ig-like" evidence="3">
    <location>
        <begin position="376"/>
        <end position="470"/>
    </location>
</feature>
<dbReference type="InterPro" id="IPR013783">
    <property type="entry name" value="Ig-like_fold"/>
</dbReference>
<dbReference type="Pfam" id="PF13927">
    <property type="entry name" value="Ig_3"/>
    <property type="match status" value="2"/>
</dbReference>
<proteinExistence type="predicted"/>
<feature type="domain" description="Ig-like" evidence="3">
    <location>
        <begin position="31"/>
        <end position="101"/>
    </location>
</feature>
<dbReference type="AlphaFoldDB" id="A0A315W983"/>
<organism evidence="4 5">
    <name type="scientific">Gambusia affinis</name>
    <name type="common">Western mosquitofish</name>
    <name type="synonym">Heterandria affinis</name>
    <dbReference type="NCBI Taxonomy" id="33528"/>
    <lineage>
        <taxon>Eukaryota</taxon>
        <taxon>Metazoa</taxon>
        <taxon>Chordata</taxon>
        <taxon>Craniata</taxon>
        <taxon>Vertebrata</taxon>
        <taxon>Euteleostomi</taxon>
        <taxon>Actinopterygii</taxon>
        <taxon>Neopterygii</taxon>
        <taxon>Teleostei</taxon>
        <taxon>Neoteleostei</taxon>
        <taxon>Acanthomorphata</taxon>
        <taxon>Ovalentaria</taxon>
        <taxon>Atherinomorphae</taxon>
        <taxon>Cyprinodontiformes</taxon>
        <taxon>Poeciliidae</taxon>
        <taxon>Poeciliinae</taxon>
        <taxon>Gambusia</taxon>
    </lineage>
</organism>
<keyword evidence="2" id="KW-0732">Signal</keyword>
<comment type="caution">
    <text evidence="4">The sequence shown here is derived from an EMBL/GenBank/DDBJ whole genome shotgun (WGS) entry which is preliminary data.</text>
</comment>
<evidence type="ECO:0000256" key="1">
    <source>
        <dbReference type="SAM" id="Phobius"/>
    </source>
</evidence>
<dbReference type="EMBL" id="NHOQ01000160">
    <property type="protein sequence ID" value="PWA32527.1"/>
    <property type="molecule type" value="Genomic_DNA"/>
</dbReference>
<evidence type="ECO:0000259" key="3">
    <source>
        <dbReference type="PROSITE" id="PS50835"/>
    </source>
</evidence>
<evidence type="ECO:0000313" key="4">
    <source>
        <dbReference type="EMBL" id="PWA32527.1"/>
    </source>
</evidence>
<evidence type="ECO:0000313" key="5">
    <source>
        <dbReference type="Proteomes" id="UP000250572"/>
    </source>
</evidence>
<dbReference type="Gene3D" id="2.60.40.10">
    <property type="entry name" value="Immunoglobulins"/>
    <property type="match status" value="4"/>
</dbReference>
<keyword evidence="5" id="KW-1185">Reference proteome</keyword>
<dbReference type="InterPro" id="IPR036179">
    <property type="entry name" value="Ig-like_dom_sf"/>
</dbReference>
<feature type="transmembrane region" description="Helical" evidence="1">
    <location>
        <begin position="514"/>
        <end position="538"/>
    </location>
</feature>
<feature type="chain" id="PRO_5016414114" description="Ig-like domain-containing protein" evidence="2">
    <location>
        <begin position="23"/>
        <end position="597"/>
    </location>
</feature>
<dbReference type="PANTHER" id="PTHR46013:SF4">
    <property type="entry name" value="B-CELL RECEPTOR CD22-RELATED"/>
    <property type="match status" value="1"/>
</dbReference>
<dbReference type="InterPro" id="IPR007110">
    <property type="entry name" value="Ig-like_dom"/>
</dbReference>
<dbReference type="SMART" id="SM00409">
    <property type="entry name" value="IG"/>
    <property type="match status" value="4"/>
</dbReference>